<proteinExistence type="predicted"/>
<reference evidence="2 3" key="1">
    <citation type="journal article" date="2017" name="Nature">
        <title>The Apostasia genome and the evolution of orchids.</title>
        <authorList>
            <person name="Zhang G.Q."/>
            <person name="Liu K.W."/>
            <person name="Li Z."/>
            <person name="Lohaus R."/>
            <person name="Hsiao Y.Y."/>
            <person name="Niu S.C."/>
            <person name="Wang J.Y."/>
            <person name="Lin Y.C."/>
            <person name="Xu Q."/>
            <person name="Chen L.J."/>
            <person name="Yoshida K."/>
            <person name="Fujiwara S."/>
            <person name="Wang Z.W."/>
            <person name="Zhang Y.Q."/>
            <person name="Mitsuda N."/>
            <person name="Wang M."/>
            <person name="Liu G.H."/>
            <person name="Pecoraro L."/>
            <person name="Huang H.X."/>
            <person name="Xiao X.J."/>
            <person name="Lin M."/>
            <person name="Wu X.Y."/>
            <person name="Wu W.L."/>
            <person name="Chen Y.Y."/>
            <person name="Chang S.B."/>
            <person name="Sakamoto S."/>
            <person name="Ohme-Takagi M."/>
            <person name="Yagi M."/>
            <person name="Zeng S.J."/>
            <person name="Shen C.Y."/>
            <person name="Yeh C.M."/>
            <person name="Luo Y.B."/>
            <person name="Tsai W.C."/>
            <person name="Van de Peer Y."/>
            <person name="Liu Z.J."/>
        </authorList>
    </citation>
    <scope>NUCLEOTIDE SEQUENCE [LARGE SCALE GENOMIC DNA]</scope>
    <source>
        <strain evidence="3">cv. Shenzhen</strain>
        <tissue evidence="2">Stem</tissue>
    </source>
</reference>
<dbReference type="STRING" id="1088818.A0A2I0AF30"/>
<keyword evidence="3" id="KW-1185">Reference proteome</keyword>
<dbReference type="EMBL" id="KZ451984">
    <property type="protein sequence ID" value="PKA54159.1"/>
    <property type="molecule type" value="Genomic_DNA"/>
</dbReference>
<evidence type="ECO:0000313" key="3">
    <source>
        <dbReference type="Proteomes" id="UP000236161"/>
    </source>
</evidence>
<dbReference type="GO" id="GO:0009535">
    <property type="term" value="C:chloroplast thylakoid membrane"/>
    <property type="evidence" value="ECO:0007669"/>
    <property type="project" value="TreeGrafter"/>
</dbReference>
<dbReference type="InterPro" id="IPR040003">
    <property type="entry name" value="PG18-like"/>
</dbReference>
<dbReference type="Pfam" id="PF20711">
    <property type="entry name" value="DUF6825"/>
    <property type="match status" value="1"/>
</dbReference>
<protein>
    <submittedName>
        <fullName evidence="2">Uncharacterized protein</fullName>
    </submittedName>
</protein>
<dbReference type="AlphaFoldDB" id="A0A2I0AF30"/>
<gene>
    <name evidence="2" type="ORF">AXF42_Ash018169</name>
</gene>
<dbReference type="OrthoDB" id="532061at2759"/>
<name>A0A2I0AF30_9ASPA</name>
<dbReference type="PANTHER" id="PTHR35745">
    <property type="entry name" value="BNACNNG14650D PROTEIN"/>
    <property type="match status" value="1"/>
</dbReference>
<feature type="region of interest" description="Disordered" evidence="1">
    <location>
        <begin position="142"/>
        <end position="173"/>
    </location>
</feature>
<dbReference type="PANTHER" id="PTHR35745:SF1">
    <property type="entry name" value="OS04G0513000 PROTEIN"/>
    <property type="match status" value="1"/>
</dbReference>
<dbReference type="Proteomes" id="UP000236161">
    <property type="component" value="Unassembled WGS sequence"/>
</dbReference>
<feature type="compositionally biased region" description="Polar residues" evidence="1">
    <location>
        <begin position="155"/>
        <end position="173"/>
    </location>
</feature>
<evidence type="ECO:0000256" key="1">
    <source>
        <dbReference type="SAM" id="MobiDB-lite"/>
    </source>
</evidence>
<sequence length="173" mass="18843">MLGISSSPISSCPTLKSSCRRLSCAGDGRRNSPLPVRRRNWGFSARRNALRCRSSGGNRGPPTEDNDSKAVLDAFFLGKAFAEALNERVGSAIGEVLSVFGQWQSEQQKLVQDFQEEVIERAKKAKDKAALEAIQEQGIISKSLTAPSKKEASLPPSSSRQATENSFQDMLLD</sequence>
<organism evidence="2 3">
    <name type="scientific">Apostasia shenzhenica</name>
    <dbReference type="NCBI Taxonomy" id="1088818"/>
    <lineage>
        <taxon>Eukaryota</taxon>
        <taxon>Viridiplantae</taxon>
        <taxon>Streptophyta</taxon>
        <taxon>Embryophyta</taxon>
        <taxon>Tracheophyta</taxon>
        <taxon>Spermatophyta</taxon>
        <taxon>Magnoliopsida</taxon>
        <taxon>Liliopsida</taxon>
        <taxon>Asparagales</taxon>
        <taxon>Orchidaceae</taxon>
        <taxon>Apostasioideae</taxon>
        <taxon>Apostasia</taxon>
    </lineage>
</organism>
<evidence type="ECO:0000313" key="2">
    <source>
        <dbReference type="EMBL" id="PKA54159.1"/>
    </source>
</evidence>
<dbReference type="GO" id="GO:0010027">
    <property type="term" value="P:thylakoid membrane organization"/>
    <property type="evidence" value="ECO:0007669"/>
    <property type="project" value="InterPro"/>
</dbReference>
<accession>A0A2I0AF30</accession>